<evidence type="ECO:0000313" key="2">
    <source>
        <dbReference type="EMBL" id="OWK16636.1"/>
    </source>
</evidence>
<dbReference type="Proteomes" id="UP000242450">
    <property type="component" value="Chromosome 3"/>
</dbReference>
<protein>
    <submittedName>
        <fullName evidence="2">Uncharacterized protein</fullName>
    </submittedName>
</protein>
<gene>
    <name evidence="2" type="ORF">Celaphus_00011723</name>
</gene>
<name>A0A212DEH6_CEREH</name>
<dbReference type="EMBL" id="MKHE01000003">
    <property type="protein sequence ID" value="OWK16636.1"/>
    <property type="molecule type" value="Genomic_DNA"/>
</dbReference>
<evidence type="ECO:0000313" key="3">
    <source>
        <dbReference type="Proteomes" id="UP000242450"/>
    </source>
</evidence>
<accession>A0A212DEH6</accession>
<reference evidence="2 3" key="1">
    <citation type="journal article" date="2018" name="Mol. Genet. Genomics">
        <title>The red deer Cervus elaphus genome CerEla1.0: sequencing, annotating, genes, and chromosomes.</title>
        <authorList>
            <person name="Bana N.A."/>
            <person name="Nyiri A."/>
            <person name="Nagy J."/>
            <person name="Frank K."/>
            <person name="Nagy T."/>
            <person name="Steger V."/>
            <person name="Schiller M."/>
            <person name="Lakatos P."/>
            <person name="Sugar L."/>
            <person name="Horn P."/>
            <person name="Barta E."/>
            <person name="Orosz L."/>
        </authorList>
    </citation>
    <scope>NUCLEOTIDE SEQUENCE [LARGE SCALE GENOMIC DNA]</scope>
    <source>
        <strain evidence="2">Hungarian</strain>
    </source>
</reference>
<feature type="compositionally biased region" description="Polar residues" evidence="1">
    <location>
        <begin position="21"/>
        <end position="40"/>
    </location>
</feature>
<feature type="compositionally biased region" description="Polar residues" evidence="1">
    <location>
        <begin position="49"/>
        <end position="58"/>
    </location>
</feature>
<feature type="region of interest" description="Disordered" evidence="1">
    <location>
        <begin position="1"/>
        <end position="64"/>
    </location>
</feature>
<sequence length="91" mass="10301">MEEHVSQKLPHGLDLRETLGTRGSKNLTPILSSCSVTSLEKTQRERLSEPSSEAPQNSENNYKENNYKVLRLGIVSLMRIHKQLMDVHSPS</sequence>
<dbReference type="AlphaFoldDB" id="A0A212DEH6"/>
<organism evidence="2 3">
    <name type="scientific">Cervus elaphus hippelaphus</name>
    <name type="common">European red deer</name>
    <dbReference type="NCBI Taxonomy" id="46360"/>
    <lineage>
        <taxon>Eukaryota</taxon>
        <taxon>Metazoa</taxon>
        <taxon>Chordata</taxon>
        <taxon>Craniata</taxon>
        <taxon>Vertebrata</taxon>
        <taxon>Euteleostomi</taxon>
        <taxon>Mammalia</taxon>
        <taxon>Eutheria</taxon>
        <taxon>Laurasiatheria</taxon>
        <taxon>Artiodactyla</taxon>
        <taxon>Ruminantia</taxon>
        <taxon>Pecora</taxon>
        <taxon>Cervidae</taxon>
        <taxon>Cervinae</taxon>
        <taxon>Cervus</taxon>
    </lineage>
</organism>
<evidence type="ECO:0000256" key="1">
    <source>
        <dbReference type="SAM" id="MobiDB-lite"/>
    </source>
</evidence>
<comment type="caution">
    <text evidence="2">The sequence shown here is derived from an EMBL/GenBank/DDBJ whole genome shotgun (WGS) entry which is preliminary data.</text>
</comment>
<keyword evidence="3" id="KW-1185">Reference proteome</keyword>
<feature type="compositionally biased region" description="Basic and acidic residues" evidence="1">
    <location>
        <begin position="1"/>
        <end position="19"/>
    </location>
</feature>
<proteinExistence type="predicted"/>